<dbReference type="InParanoid" id="A0A1Z5JMK6"/>
<gene>
    <name evidence="1" type="ORF">FisN_1Hu672</name>
</gene>
<name>A0A1Z5JMK6_FISSO</name>
<dbReference type="Proteomes" id="UP000198406">
    <property type="component" value="Unassembled WGS sequence"/>
</dbReference>
<evidence type="ECO:0000313" key="2">
    <source>
        <dbReference type="Proteomes" id="UP000198406"/>
    </source>
</evidence>
<evidence type="ECO:0000313" key="1">
    <source>
        <dbReference type="EMBL" id="GAX15235.1"/>
    </source>
</evidence>
<protein>
    <submittedName>
        <fullName evidence="1">Uncharacterized protein</fullName>
    </submittedName>
</protein>
<accession>A0A1Z5JMK6</accession>
<dbReference type="EMBL" id="BDSP01000089">
    <property type="protein sequence ID" value="GAX15235.1"/>
    <property type="molecule type" value="Genomic_DNA"/>
</dbReference>
<dbReference type="OrthoDB" id="5839at2759"/>
<dbReference type="AlphaFoldDB" id="A0A1Z5JMK6"/>
<sequence length="71" mass="7749">MSKSRLLSKHRFINQAHTHEPNMTGFSKNAVLYGQVVVGPPGAGKTTYCNLQRYATIFVSAATQCVGDEYG</sequence>
<comment type="caution">
    <text evidence="1">The sequence shown here is derived from an EMBL/GenBank/DDBJ whole genome shotgun (WGS) entry which is preliminary data.</text>
</comment>
<organism evidence="1 2">
    <name type="scientific">Fistulifera solaris</name>
    <name type="common">Oleaginous diatom</name>
    <dbReference type="NCBI Taxonomy" id="1519565"/>
    <lineage>
        <taxon>Eukaryota</taxon>
        <taxon>Sar</taxon>
        <taxon>Stramenopiles</taxon>
        <taxon>Ochrophyta</taxon>
        <taxon>Bacillariophyta</taxon>
        <taxon>Bacillariophyceae</taxon>
        <taxon>Bacillariophycidae</taxon>
        <taxon>Naviculales</taxon>
        <taxon>Naviculaceae</taxon>
        <taxon>Fistulifera</taxon>
    </lineage>
</organism>
<proteinExistence type="predicted"/>
<keyword evidence="2" id="KW-1185">Reference proteome</keyword>
<dbReference type="Gene3D" id="3.40.50.300">
    <property type="entry name" value="P-loop containing nucleotide triphosphate hydrolases"/>
    <property type="match status" value="1"/>
</dbReference>
<reference evidence="1 2" key="1">
    <citation type="journal article" date="2015" name="Plant Cell">
        <title>Oil accumulation by the oleaginous diatom Fistulifera solaris as revealed by the genome and transcriptome.</title>
        <authorList>
            <person name="Tanaka T."/>
            <person name="Maeda Y."/>
            <person name="Veluchamy A."/>
            <person name="Tanaka M."/>
            <person name="Abida H."/>
            <person name="Marechal E."/>
            <person name="Bowler C."/>
            <person name="Muto M."/>
            <person name="Sunaga Y."/>
            <person name="Tanaka M."/>
            <person name="Yoshino T."/>
            <person name="Taniguchi T."/>
            <person name="Fukuda Y."/>
            <person name="Nemoto M."/>
            <person name="Matsumoto M."/>
            <person name="Wong P.S."/>
            <person name="Aburatani S."/>
            <person name="Fujibuchi W."/>
        </authorList>
    </citation>
    <scope>NUCLEOTIDE SEQUENCE [LARGE SCALE GENOMIC DNA]</scope>
    <source>
        <strain evidence="1 2">JPCC DA0580</strain>
    </source>
</reference>
<dbReference type="InterPro" id="IPR027417">
    <property type="entry name" value="P-loop_NTPase"/>
</dbReference>